<evidence type="ECO:0000256" key="1">
    <source>
        <dbReference type="SAM" id="SignalP"/>
    </source>
</evidence>
<reference evidence="3" key="1">
    <citation type="journal article" date="2014" name="Proc. Natl. Acad. Sci. U.S.A.">
        <title>Extensive sampling of basidiomycete genomes demonstrates inadequacy of the white-rot/brown-rot paradigm for wood decay fungi.</title>
        <authorList>
            <person name="Riley R."/>
            <person name="Salamov A.A."/>
            <person name="Brown D.W."/>
            <person name="Nagy L.G."/>
            <person name="Floudas D."/>
            <person name="Held B.W."/>
            <person name="Levasseur A."/>
            <person name="Lombard V."/>
            <person name="Morin E."/>
            <person name="Otillar R."/>
            <person name="Lindquist E.A."/>
            <person name="Sun H."/>
            <person name="LaButti K.M."/>
            <person name="Schmutz J."/>
            <person name="Jabbour D."/>
            <person name="Luo H."/>
            <person name="Baker S.E."/>
            <person name="Pisabarro A.G."/>
            <person name="Walton J.D."/>
            <person name="Blanchette R.A."/>
            <person name="Henrissat B."/>
            <person name="Martin F."/>
            <person name="Cullen D."/>
            <person name="Hibbett D.S."/>
            <person name="Grigoriev I.V."/>
        </authorList>
    </citation>
    <scope>NUCLEOTIDE SEQUENCE [LARGE SCALE GENOMIC DNA]</scope>
    <source>
        <strain evidence="3">MUCL 33604</strain>
    </source>
</reference>
<protein>
    <submittedName>
        <fullName evidence="2">Uncharacterized protein</fullName>
    </submittedName>
</protein>
<dbReference type="PANTHER" id="PTHR37487:SF2">
    <property type="entry name" value="EXPRESSED PROTEIN"/>
    <property type="match status" value="1"/>
</dbReference>
<gene>
    <name evidence="2" type="ORF">JAAARDRAFT_157271</name>
</gene>
<proteinExistence type="predicted"/>
<evidence type="ECO:0000313" key="3">
    <source>
        <dbReference type="Proteomes" id="UP000027265"/>
    </source>
</evidence>
<dbReference type="InParanoid" id="A0A067Q3I6"/>
<dbReference type="OrthoDB" id="3259746at2759"/>
<dbReference type="HOGENOM" id="CLU_063099_3_0_1"/>
<dbReference type="EMBL" id="KL197720">
    <property type="protein sequence ID" value="KDQ57156.1"/>
    <property type="molecule type" value="Genomic_DNA"/>
</dbReference>
<feature type="signal peptide" evidence="1">
    <location>
        <begin position="1"/>
        <end position="21"/>
    </location>
</feature>
<feature type="chain" id="PRO_5001643706" evidence="1">
    <location>
        <begin position="22"/>
        <end position="205"/>
    </location>
</feature>
<evidence type="ECO:0000313" key="2">
    <source>
        <dbReference type="EMBL" id="KDQ57156.1"/>
    </source>
</evidence>
<dbReference type="Proteomes" id="UP000027265">
    <property type="component" value="Unassembled WGS sequence"/>
</dbReference>
<keyword evidence="3" id="KW-1185">Reference proteome</keyword>
<organism evidence="2 3">
    <name type="scientific">Jaapia argillacea MUCL 33604</name>
    <dbReference type="NCBI Taxonomy" id="933084"/>
    <lineage>
        <taxon>Eukaryota</taxon>
        <taxon>Fungi</taxon>
        <taxon>Dikarya</taxon>
        <taxon>Basidiomycota</taxon>
        <taxon>Agaricomycotina</taxon>
        <taxon>Agaricomycetes</taxon>
        <taxon>Agaricomycetidae</taxon>
        <taxon>Jaapiales</taxon>
        <taxon>Jaapiaceae</taxon>
        <taxon>Jaapia</taxon>
    </lineage>
</organism>
<dbReference type="AlphaFoldDB" id="A0A067Q3I6"/>
<dbReference type="PANTHER" id="PTHR37487">
    <property type="entry name" value="CHROMOSOME 1, WHOLE GENOME SHOTGUN SEQUENCE"/>
    <property type="match status" value="1"/>
</dbReference>
<keyword evidence="1" id="KW-0732">Signal</keyword>
<sequence length="205" mass="20186">MFATLISTTFFFALAIQAVVADFTIDTPTFTQCQKSQVTWQDTGAGPYNLVVVPGSDPCGDVLADLGDHAGTSMTWLVNLAAGTSVELSLEDASGNEAWSGVITIGSSSDSSCLPAAASSASSSSVAGGGAITPSGDSIVTPTTLVVPGTTTAADTSSTGNAVPVGAANAGINPLGEKSSGALALRSLNTPVLVASALGVLYALL</sequence>
<accession>A0A067Q3I6</accession>
<name>A0A067Q3I6_9AGAM</name>